<dbReference type="eggNOG" id="ENOG5033WQ6">
    <property type="taxonomic scope" value="Bacteria"/>
</dbReference>
<feature type="transmembrane region" description="Helical" evidence="1">
    <location>
        <begin position="123"/>
        <end position="146"/>
    </location>
</feature>
<sequence length="367" mass="43029">MKEKNLRMTAFKALGIIVVVSCHLDENLFNLIGIPITSSRELFPEYSYHIPLFIFASGYFYKRIYESNYLTLVKKRFKNITKYYKANLFYFFLTLVLVGLGLLEREIHFNLHSIFIEPFLGGFQFYFNGPGWFVPFLFTVRIVFPLTRRFFSLFVKSFKSGEEKKLLDESIFTIFLCVVGLFAAHLANTYPVKNQDVTLFHAILRTAWGLQYMQIGLFFKEFIEEHIKYTFKGFTAIVATKAVFYRIFGYCTFSLRTVSFNGHTFISLFTSILGILYVLYLSEFLCRLALRFKRKLPELINFIGNNTWSIMIHHLLIKWLLTQFADTGILGNSRELFDYFISPVLCLVLPLVFVYICNKINEKRTIA</sequence>
<gene>
    <name evidence="3" type="ORF">CLOHIR_01099</name>
</gene>
<keyword evidence="1" id="KW-0812">Transmembrane</keyword>
<comment type="caution">
    <text evidence="3">The sequence shown here is derived from an EMBL/GenBank/DDBJ whole genome shotgun (WGS) entry which is preliminary data.</text>
</comment>
<evidence type="ECO:0000313" key="3">
    <source>
        <dbReference type="EMBL" id="EEA85241.1"/>
    </source>
</evidence>
<keyword evidence="3" id="KW-0808">Transferase</keyword>
<feature type="transmembrane region" description="Helical" evidence="1">
    <location>
        <begin position="260"/>
        <end position="279"/>
    </location>
</feature>
<feature type="domain" description="Acyltransferase 3" evidence="2">
    <location>
        <begin position="8"/>
        <end position="357"/>
    </location>
</feature>
<evidence type="ECO:0000256" key="1">
    <source>
        <dbReference type="SAM" id="Phobius"/>
    </source>
</evidence>
<proteinExistence type="predicted"/>
<reference evidence="3 4" key="1">
    <citation type="submission" date="2008-09" db="EMBL/GenBank/DDBJ databases">
        <authorList>
            <person name="Fulton L."/>
            <person name="Clifton S."/>
            <person name="Fulton B."/>
            <person name="Xu J."/>
            <person name="Minx P."/>
            <person name="Pepin K.H."/>
            <person name="Johnson M."/>
            <person name="Thiruvilangam P."/>
            <person name="Bhonagiri V."/>
            <person name="Nash W.E."/>
            <person name="Mardis E.R."/>
            <person name="Wilson R.K."/>
        </authorList>
    </citation>
    <scope>NUCLEOTIDE SEQUENCE [LARGE SCALE GENOMIC DNA]</scope>
    <source>
        <strain evidence="3 4">DSM 13275</strain>
    </source>
</reference>
<dbReference type="GO" id="GO:0016747">
    <property type="term" value="F:acyltransferase activity, transferring groups other than amino-acyl groups"/>
    <property type="evidence" value="ECO:0007669"/>
    <property type="project" value="InterPro"/>
</dbReference>
<accession>B6FYZ5</accession>
<keyword evidence="3" id="KW-0012">Acyltransferase</keyword>
<feature type="transmembrane region" description="Helical" evidence="1">
    <location>
        <begin position="86"/>
        <end position="103"/>
    </location>
</feature>
<evidence type="ECO:0000313" key="4">
    <source>
        <dbReference type="Proteomes" id="UP000003178"/>
    </source>
</evidence>
<feature type="transmembrane region" description="Helical" evidence="1">
    <location>
        <begin position="199"/>
        <end position="219"/>
    </location>
</feature>
<dbReference type="OrthoDB" id="6623990at2"/>
<feature type="transmembrane region" description="Helical" evidence="1">
    <location>
        <begin position="166"/>
        <end position="187"/>
    </location>
</feature>
<dbReference type="AlphaFoldDB" id="B6FYZ5"/>
<feature type="transmembrane region" description="Helical" evidence="1">
    <location>
        <begin position="337"/>
        <end position="357"/>
    </location>
</feature>
<reference evidence="3 4" key="2">
    <citation type="submission" date="2008-10" db="EMBL/GenBank/DDBJ databases">
        <title>Draft genome sequence of Clostridium hiranonis (DSM 13275).</title>
        <authorList>
            <person name="Sudarsanam P."/>
            <person name="Ley R."/>
            <person name="Guruge J."/>
            <person name="Turnbaugh P.J."/>
            <person name="Mahowald M."/>
            <person name="Liep D."/>
            <person name="Gordon J."/>
        </authorList>
    </citation>
    <scope>NUCLEOTIDE SEQUENCE [LARGE SCALE GENOMIC DNA]</scope>
    <source>
        <strain evidence="3 4">DSM 13275</strain>
    </source>
</reference>
<keyword evidence="4" id="KW-1185">Reference proteome</keyword>
<feature type="transmembrane region" description="Helical" evidence="1">
    <location>
        <begin position="231"/>
        <end position="248"/>
    </location>
</feature>
<dbReference type="STRING" id="500633.CLOHIR_01099"/>
<dbReference type="Proteomes" id="UP000003178">
    <property type="component" value="Unassembled WGS sequence"/>
</dbReference>
<keyword evidence="1" id="KW-0472">Membrane</keyword>
<keyword evidence="1" id="KW-1133">Transmembrane helix</keyword>
<organism evidence="3 4">
    <name type="scientific">Peptacetobacter hiranonis (strain DSM 13275 / JCM 10541 / KCTC 15199 / TO-931)</name>
    <name type="common">Clostridium hiranonis</name>
    <dbReference type="NCBI Taxonomy" id="500633"/>
    <lineage>
        <taxon>Bacteria</taxon>
        <taxon>Bacillati</taxon>
        <taxon>Bacillota</taxon>
        <taxon>Clostridia</taxon>
        <taxon>Peptostreptococcales</taxon>
        <taxon>Peptostreptococcaceae</taxon>
        <taxon>Peptacetobacter</taxon>
    </lineage>
</organism>
<name>B6FYZ5_PEPHT</name>
<dbReference type="InterPro" id="IPR002656">
    <property type="entry name" value="Acyl_transf_3_dom"/>
</dbReference>
<dbReference type="EMBL" id="ABWP01000047">
    <property type="protein sequence ID" value="EEA85241.1"/>
    <property type="molecule type" value="Genomic_DNA"/>
</dbReference>
<protein>
    <submittedName>
        <fullName evidence="3">Acyltransferase</fullName>
    </submittedName>
</protein>
<dbReference type="Pfam" id="PF01757">
    <property type="entry name" value="Acyl_transf_3"/>
    <property type="match status" value="1"/>
</dbReference>
<evidence type="ECO:0000259" key="2">
    <source>
        <dbReference type="Pfam" id="PF01757"/>
    </source>
</evidence>
<dbReference type="RefSeq" id="WP_006440017.1">
    <property type="nucleotide sequence ID" value="NZ_DS995356.1"/>
</dbReference>
<dbReference type="HOGENOM" id="CLU_749608_0_0_9"/>
<feature type="transmembrane region" description="Helical" evidence="1">
    <location>
        <begin position="299"/>
        <end position="317"/>
    </location>
</feature>